<dbReference type="InterPro" id="IPR011701">
    <property type="entry name" value="MFS"/>
</dbReference>
<accession>A0ABV9LLD7</accession>
<name>A0ABV9LLD7_9ACTN</name>
<feature type="transmembrane region" description="Helical" evidence="6">
    <location>
        <begin position="345"/>
        <end position="363"/>
    </location>
</feature>
<keyword evidence="4 6" id="KW-1133">Transmembrane helix</keyword>
<keyword evidence="2" id="KW-1003">Cell membrane</keyword>
<keyword evidence="3 6" id="KW-0812">Transmembrane</keyword>
<feature type="transmembrane region" description="Helical" evidence="6">
    <location>
        <begin position="195"/>
        <end position="216"/>
    </location>
</feature>
<keyword evidence="5 6" id="KW-0472">Membrane</keyword>
<feature type="transmembrane region" description="Helical" evidence="6">
    <location>
        <begin position="155"/>
        <end position="171"/>
    </location>
</feature>
<evidence type="ECO:0000256" key="2">
    <source>
        <dbReference type="ARBA" id="ARBA00022475"/>
    </source>
</evidence>
<dbReference type="Gene3D" id="1.20.1250.20">
    <property type="entry name" value="MFS general substrate transporter like domains"/>
    <property type="match status" value="1"/>
</dbReference>
<protein>
    <submittedName>
        <fullName evidence="7">MFS transporter</fullName>
    </submittedName>
</protein>
<dbReference type="InterPro" id="IPR036259">
    <property type="entry name" value="MFS_trans_sf"/>
</dbReference>
<evidence type="ECO:0000256" key="6">
    <source>
        <dbReference type="SAM" id="Phobius"/>
    </source>
</evidence>
<feature type="transmembrane region" description="Helical" evidence="6">
    <location>
        <begin position="93"/>
        <end position="117"/>
    </location>
</feature>
<dbReference type="SUPFAM" id="SSF103473">
    <property type="entry name" value="MFS general substrate transporter"/>
    <property type="match status" value="1"/>
</dbReference>
<evidence type="ECO:0000313" key="8">
    <source>
        <dbReference type="Proteomes" id="UP001596025"/>
    </source>
</evidence>
<gene>
    <name evidence="7" type="ORF">ACFO3M_16420</name>
</gene>
<comment type="caution">
    <text evidence="7">The sequence shown here is derived from an EMBL/GenBank/DDBJ whole genome shotgun (WGS) entry which is preliminary data.</text>
</comment>
<dbReference type="PANTHER" id="PTHR43124:SF3">
    <property type="entry name" value="CHLORAMPHENICOL EFFLUX PUMP RV0191"/>
    <property type="match status" value="1"/>
</dbReference>
<keyword evidence="8" id="KW-1185">Reference proteome</keyword>
<dbReference type="EMBL" id="JBHSGR010000018">
    <property type="protein sequence ID" value="MFC4694984.1"/>
    <property type="molecule type" value="Genomic_DNA"/>
</dbReference>
<evidence type="ECO:0000256" key="3">
    <source>
        <dbReference type="ARBA" id="ARBA00022692"/>
    </source>
</evidence>
<evidence type="ECO:0000256" key="1">
    <source>
        <dbReference type="ARBA" id="ARBA00004651"/>
    </source>
</evidence>
<feature type="transmembrane region" description="Helical" evidence="6">
    <location>
        <begin position="68"/>
        <end position="87"/>
    </location>
</feature>
<dbReference type="Proteomes" id="UP001596025">
    <property type="component" value="Unassembled WGS sequence"/>
</dbReference>
<feature type="transmembrane region" description="Helical" evidence="6">
    <location>
        <begin position="39"/>
        <end position="61"/>
    </location>
</feature>
<dbReference type="InterPro" id="IPR050189">
    <property type="entry name" value="MFS_Efflux_Transporters"/>
</dbReference>
<evidence type="ECO:0000256" key="4">
    <source>
        <dbReference type="ARBA" id="ARBA00022989"/>
    </source>
</evidence>
<feature type="transmembrane region" description="Helical" evidence="6">
    <location>
        <begin position="258"/>
        <end position="277"/>
    </location>
</feature>
<sequence length="382" mass="37529">MLVVSGLAVIAVTYGLTRYGFGLYLPQFRADLGLTSGAAGGIAAGSYLAYCAAAALGLYLVDRGRARRALWSAGVSAAGGALVVAAAEATPVLAIGALVAGSGAGAASPALVAAVARTVPPSAEPRSQAVVNSGTGAGVLAGGLVVLAWPAEWRWAWLGFAGGALLVTWWVDRSACWSPPVDPGRPGSGLRPLRLVRPLTAGLLAGAGGAGVWTFGPDVTTRSGLSPQVTGLLWCLLGAAALLGGLSGSAVRRAGPAAAWRVAAAITATGTVLLAWWPGSGVVAAGALALFGCGFVALSGVLIAWGGRLAPEAPAQATALLFIALTTGQAAGAALLGALADAAGAPVTFVAAAGLLATAAFAAPRDRRRTPPAARSGGRRHR</sequence>
<evidence type="ECO:0000256" key="5">
    <source>
        <dbReference type="ARBA" id="ARBA00023136"/>
    </source>
</evidence>
<feature type="transmembrane region" description="Helical" evidence="6">
    <location>
        <begin position="228"/>
        <end position="246"/>
    </location>
</feature>
<proteinExistence type="predicted"/>
<comment type="subcellular location">
    <subcellularLocation>
        <location evidence="1">Cell membrane</location>
        <topology evidence="1">Multi-pass membrane protein</topology>
    </subcellularLocation>
</comment>
<dbReference type="Pfam" id="PF07690">
    <property type="entry name" value="MFS_1"/>
    <property type="match status" value="1"/>
</dbReference>
<dbReference type="RefSeq" id="WP_387991019.1">
    <property type="nucleotide sequence ID" value="NZ_JBHSGR010000018.1"/>
</dbReference>
<feature type="transmembrane region" description="Helical" evidence="6">
    <location>
        <begin position="283"/>
        <end position="305"/>
    </location>
</feature>
<reference evidence="8" key="1">
    <citation type="journal article" date="2019" name="Int. J. Syst. Evol. Microbiol.">
        <title>The Global Catalogue of Microorganisms (GCM) 10K type strain sequencing project: providing services to taxonomists for standard genome sequencing and annotation.</title>
        <authorList>
            <consortium name="The Broad Institute Genomics Platform"/>
            <consortium name="The Broad Institute Genome Sequencing Center for Infectious Disease"/>
            <person name="Wu L."/>
            <person name="Ma J."/>
        </authorList>
    </citation>
    <scope>NUCLEOTIDE SEQUENCE [LARGE SCALE GENOMIC DNA]</scope>
    <source>
        <strain evidence="8">CCUG 62763</strain>
    </source>
</reference>
<feature type="transmembrane region" description="Helical" evidence="6">
    <location>
        <begin position="317"/>
        <end position="339"/>
    </location>
</feature>
<dbReference type="PANTHER" id="PTHR43124">
    <property type="entry name" value="PURINE EFFLUX PUMP PBUE"/>
    <property type="match status" value="1"/>
</dbReference>
<organism evidence="7 8">
    <name type="scientific">Geodermatophilus arenarius</name>
    <dbReference type="NCBI Taxonomy" id="1137990"/>
    <lineage>
        <taxon>Bacteria</taxon>
        <taxon>Bacillati</taxon>
        <taxon>Actinomycetota</taxon>
        <taxon>Actinomycetes</taxon>
        <taxon>Geodermatophilales</taxon>
        <taxon>Geodermatophilaceae</taxon>
        <taxon>Geodermatophilus</taxon>
    </lineage>
</organism>
<evidence type="ECO:0000313" key="7">
    <source>
        <dbReference type="EMBL" id="MFC4694984.1"/>
    </source>
</evidence>
<feature type="transmembrane region" description="Helical" evidence="6">
    <location>
        <begin position="129"/>
        <end position="149"/>
    </location>
</feature>